<feature type="domain" description="Methyltransferase type 11" evidence="5">
    <location>
        <begin position="123"/>
        <end position="213"/>
    </location>
</feature>
<gene>
    <name evidence="6" type="ORF">E9998_16960</name>
</gene>
<evidence type="ECO:0000256" key="2">
    <source>
        <dbReference type="ARBA" id="ARBA00022603"/>
    </source>
</evidence>
<dbReference type="AlphaFoldDB" id="A0A4S8PAT3"/>
<dbReference type="EMBL" id="STGX01000013">
    <property type="protein sequence ID" value="THV26685.1"/>
    <property type="molecule type" value="Genomic_DNA"/>
</dbReference>
<dbReference type="InterPro" id="IPR051052">
    <property type="entry name" value="Diverse_substrate_MTase"/>
</dbReference>
<feature type="region of interest" description="Disordered" evidence="4">
    <location>
        <begin position="20"/>
        <end position="54"/>
    </location>
</feature>
<dbReference type="InterPro" id="IPR029063">
    <property type="entry name" value="SAM-dependent_MTases_sf"/>
</dbReference>
<dbReference type="CDD" id="cd02440">
    <property type="entry name" value="AdoMet_MTases"/>
    <property type="match status" value="1"/>
</dbReference>
<dbReference type="Pfam" id="PF08241">
    <property type="entry name" value="Methyltransf_11"/>
    <property type="match status" value="1"/>
</dbReference>
<reference evidence="6 7" key="1">
    <citation type="journal article" date="2018" name="Int. J. Syst. Evol. Microbiol.">
        <title>Glycomyces paridis sp. nov., isolated from the medicinal plant Paris polyphylla.</title>
        <authorList>
            <person name="Fang X.M."/>
            <person name="Bai J.L."/>
            <person name="Su J."/>
            <person name="Zhao L.L."/>
            <person name="Liu H.Y."/>
            <person name="Ma B.P."/>
            <person name="Zhang Y.Q."/>
            <person name="Yu L.Y."/>
        </authorList>
    </citation>
    <scope>NUCLEOTIDE SEQUENCE [LARGE SCALE GENOMIC DNA]</scope>
    <source>
        <strain evidence="6 7">CPCC 204357</strain>
    </source>
</reference>
<keyword evidence="7" id="KW-1185">Reference proteome</keyword>
<dbReference type="PANTHER" id="PTHR44942:SF4">
    <property type="entry name" value="METHYLTRANSFERASE TYPE 11 DOMAIN-CONTAINING PROTEIN"/>
    <property type="match status" value="1"/>
</dbReference>
<dbReference type="SUPFAM" id="SSF53335">
    <property type="entry name" value="S-adenosyl-L-methionine-dependent methyltransferases"/>
    <property type="match status" value="1"/>
</dbReference>
<dbReference type="Gene3D" id="3.40.50.150">
    <property type="entry name" value="Vaccinia Virus protein VP39"/>
    <property type="match status" value="1"/>
</dbReference>
<organism evidence="6 7">
    <name type="scientific">Glycomyces paridis</name>
    <dbReference type="NCBI Taxonomy" id="2126555"/>
    <lineage>
        <taxon>Bacteria</taxon>
        <taxon>Bacillati</taxon>
        <taxon>Actinomycetota</taxon>
        <taxon>Actinomycetes</taxon>
        <taxon>Glycomycetales</taxon>
        <taxon>Glycomycetaceae</taxon>
        <taxon>Glycomyces</taxon>
    </lineage>
</organism>
<evidence type="ECO:0000313" key="7">
    <source>
        <dbReference type="Proteomes" id="UP000305792"/>
    </source>
</evidence>
<dbReference type="InterPro" id="IPR013216">
    <property type="entry name" value="Methyltransf_11"/>
</dbReference>
<dbReference type="GO" id="GO:0008757">
    <property type="term" value="F:S-adenosylmethionine-dependent methyltransferase activity"/>
    <property type="evidence" value="ECO:0007669"/>
    <property type="project" value="InterPro"/>
</dbReference>
<comment type="caution">
    <text evidence="6">The sequence shown here is derived from an EMBL/GenBank/DDBJ whole genome shotgun (WGS) entry which is preliminary data.</text>
</comment>
<dbReference type="GO" id="GO:0032259">
    <property type="term" value="P:methylation"/>
    <property type="evidence" value="ECO:0007669"/>
    <property type="project" value="UniProtKB-KW"/>
</dbReference>
<dbReference type="PANTHER" id="PTHR44942">
    <property type="entry name" value="METHYLTRANSF_11 DOMAIN-CONTAINING PROTEIN"/>
    <property type="match status" value="1"/>
</dbReference>
<evidence type="ECO:0000256" key="4">
    <source>
        <dbReference type="SAM" id="MobiDB-lite"/>
    </source>
</evidence>
<comment type="similarity">
    <text evidence="1">Belongs to the methyltransferase superfamily.</text>
</comment>
<keyword evidence="2 6" id="KW-0489">Methyltransferase</keyword>
<sequence length="350" mass="37053">MEPLPRRRTGLQARLRRRVRLRSGSGTRAGSRWVPGDRVPRVSHPAGRALHRPHGLSRFGGTASAVGCGDGVVAGLGMSGGAGRRMSFDGAAAAYHRGRPAYPRKVFELLADRCGLGAGTRVLEIGAGNGLATGPLLEAGARVVAVEPGAALAAILDEEHGGDRLEVVVTDFEAAELTGGFDLAVAATSMHWLDPVASVRKLSALVEPGGWLAAWWTEFGDVKRPSRFRDRLDAVYADLLPAEPGYRASRSHVLDTDRWTDVLTAGGWFGGVDVAVIAWQQTLTPAGARDLWSTFPNIAELGTARQAAFLDRLGALVADEPGGVVEDPRLTVVYTAERTPLGPYSGAAER</sequence>
<name>A0A4S8PAT3_9ACTN</name>
<evidence type="ECO:0000256" key="1">
    <source>
        <dbReference type="ARBA" id="ARBA00008361"/>
    </source>
</evidence>
<evidence type="ECO:0000256" key="3">
    <source>
        <dbReference type="ARBA" id="ARBA00022679"/>
    </source>
</evidence>
<keyword evidence="3 6" id="KW-0808">Transferase</keyword>
<proteinExistence type="inferred from homology"/>
<protein>
    <submittedName>
        <fullName evidence="6">Methyltransferase domain-containing protein</fullName>
    </submittedName>
</protein>
<dbReference type="Proteomes" id="UP000305792">
    <property type="component" value="Unassembled WGS sequence"/>
</dbReference>
<evidence type="ECO:0000313" key="6">
    <source>
        <dbReference type="EMBL" id="THV26685.1"/>
    </source>
</evidence>
<accession>A0A4S8PAT3</accession>
<evidence type="ECO:0000259" key="5">
    <source>
        <dbReference type="Pfam" id="PF08241"/>
    </source>
</evidence>